<dbReference type="KEGG" id="nfl:COO91_10112"/>
<protein>
    <recommendedName>
        <fullName evidence="4">CcmD family protein</fullName>
    </recommendedName>
</protein>
<keyword evidence="2" id="KW-0614">Plasmid</keyword>
<feature type="transmembrane region" description="Helical" evidence="1">
    <location>
        <begin position="6"/>
        <end position="27"/>
    </location>
</feature>
<name>A0A2K8T8J4_9NOSO</name>
<keyword evidence="3" id="KW-1185">Reference proteome</keyword>
<sequence>MDSLVVVALVAYVVLFCMAFYVVQVYLEESRQIARQYRKLRQH</sequence>
<dbReference type="EMBL" id="CP024792">
    <property type="protein sequence ID" value="AUB43903.1"/>
    <property type="molecule type" value="Genomic_DNA"/>
</dbReference>
<dbReference type="Proteomes" id="UP000232003">
    <property type="component" value="Plasmid pNFSY07"/>
</dbReference>
<accession>A0A2K8T8J4</accession>
<reference evidence="2 3" key="1">
    <citation type="submission" date="2017-11" db="EMBL/GenBank/DDBJ databases">
        <title>Complete genome of a free-living desiccation-tolerant cyanobacterium and its photosynthetic adaptation to extreme terrestrial habitat.</title>
        <authorList>
            <person name="Shang J."/>
        </authorList>
    </citation>
    <scope>NUCLEOTIDE SEQUENCE [LARGE SCALE GENOMIC DNA]</scope>
    <source>
        <strain evidence="2 3">CCNUN1</strain>
        <plasmid evidence="3">pnfsy07</plasmid>
    </source>
</reference>
<evidence type="ECO:0008006" key="4">
    <source>
        <dbReference type="Google" id="ProtNLM"/>
    </source>
</evidence>
<dbReference type="AlphaFoldDB" id="A0A2K8T8J4"/>
<evidence type="ECO:0000313" key="2">
    <source>
        <dbReference type="EMBL" id="AUB43903.1"/>
    </source>
</evidence>
<keyword evidence="1" id="KW-1133">Transmembrane helix</keyword>
<gene>
    <name evidence="2" type="ORF">COO91_10112</name>
</gene>
<organism evidence="2 3">
    <name type="scientific">Nostoc flagelliforme CCNUN1</name>
    <dbReference type="NCBI Taxonomy" id="2038116"/>
    <lineage>
        <taxon>Bacteria</taxon>
        <taxon>Bacillati</taxon>
        <taxon>Cyanobacteriota</taxon>
        <taxon>Cyanophyceae</taxon>
        <taxon>Nostocales</taxon>
        <taxon>Nostocaceae</taxon>
        <taxon>Nostoc</taxon>
    </lineage>
</organism>
<keyword evidence="1" id="KW-0812">Transmembrane</keyword>
<evidence type="ECO:0000256" key="1">
    <source>
        <dbReference type="SAM" id="Phobius"/>
    </source>
</evidence>
<keyword evidence="1" id="KW-0472">Membrane</keyword>
<evidence type="ECO:0000313" key="3">
    <source>
        <dbReference type="Proteomes" id="UP000232003"/>
    </source>
</evidence>
<geneLocation type="plasmid" evidence="3">
    <name>pnfsy07</name>
</geneLocation>
<proteinExistence type="predicted"/>